<organism evidence="1 2">
    <name type="scientific">Lepraria finkii</name>
    <dbReference type="NCBI Taxonomy" id="1340010"/>
    <lineage>
        <taxon>Eukaryota</taxon>
        <taxon>Fungi</taxon>
        <taxon>Dikarya</taxon>
        <taxon>Ascomycota</taxon>
        <taxon>Pezizomycotina</taxon>
        <taxon>Lecanoromycetes</taxon>
        <taxon>OSLEUM clade</taxon>
        <taxon>Lecanoromycetidae</taxon>
        <taxon>Lecanorales</taxon>
        <taxon>Lecanorineae</taxon>
        <taxon>Stereocaulaceae</taxon>
        <taxon>Lepraria</taxon>
    </lineage>
</organism>
<comment type="caution">
    <text evidence="1">The sequence shown here is derived from an EMBL/GenBank/DDBJ whole genome shotgun (WGS) entry which is preliminary data.</text>
</comment>
<reference evidence="1 2" key="1">
    <citation type="submission" date="2024-09" db="EMBL/GenBank/DDBJ databases">
        <title>Rethinking Asexuality: The Enigmatic Case of Functional Sexual Genes in Lepraria (Stereocaulaceae).</title>
        <authorList>
            <person name="Doellman M."/>
            <person name="Sun Y."/>
            <person name="Barcenas-Pena A."/>
            <person name="Lumbsch H.T."/>
            <person name="Grewe F."/>
        </authorList>
    </citation>
    <scope>NUCLEOTIDE SEQUENCE [LARGE SCALE GENOMIC DNA]</scope>
    <source>
        <strain evidence="1 2">Grewe 0041</strain>
    </source>
</reference>
<evidence type="ECO:0000313" key="1">
    <source>
        <dbReference type="EMBL" id="KAL2045954.1"/>
    </source>
</evidence>
<name>A0ABR4AKC0_9LECA</name>
<dbReference type="Proteomes" id="UP001590951">
    <property type="component" value="Unassembled WGS sequence"/>
</dbReference>
<gene>
    <name evidence="1" type="ORF">ABVK25_011906</name>
</gene>
<keyword evidence="2" id="KW-1185">Reference proteome</keyword>
<dbReference type="EMBL" id="JBHFEH010000127">
    <property type="protein sequence ID" value="KAL2045954.1"/>
    <property type="molecule type" value="Genomic_DNA"/>
</dbReference>
<proteinExistence type="predicted"/>
<accession>A0ABR4AKC0</accession>
<protein>
    <submittedName>
        <fullName evidence="1">Uncharacterized protein</fullName>
    </submittedName>
</protein>
<sequence length="71" mass="7782">MQRFDAVGSETAVHVVVTSTTSMLANIAFRGWEWHRTGTKEATLGTRQNPWTESQGQVQPELLGLLLGGQV</sequence>
<evidence type="ECO:0000313" key="2">
    <source>
        <dbReference type="Proteomes" id="UP001590951"/>
    </source>
</evidence>